<comment type="caution">
    <text evidence="2">The sequence shown here is derived from an EMBL/GenBank/DDBJ whole genome shotgun (WGS) entry which is preliminary data.</text>
</comment>
<dbReference type="EMBL" id="VBOT01000177">
    <property type="protein sequence ID" value="TMQ47549.1"/>
    <property type="molecule type" value="Genomic_DNA"/>
</dbReference>
<evidence type="ECO:0000313" key="3">
    <source>
        <dbReference type="Proteomes" id="UP000320184"/>
    </source>
</evidence>
<keyword evidence="1" id="KW-0732">Signal</keyword>
<gene>
    <name evidence="2" type="ORF">E6K73_13510</name>
</gene>
<reference evidence="2 3" key="1">
    <citation type="journal article" date="2019" name="Nat. Microbiol.">
        <title>Mediterranean grassland soil C-N compound turnover is dependent on rainfall and depth, and is mediated by genomically divergent microorganisms.</title>
        <authorList>
            <person name="Diamond S."/>
            <person name="Andeer P.F."/>
            <person name="Li Z."/>
            <person name="Crits-Christoph A."/>
            <person name="Burstein D."/>
            <person name="Anantharaman K."/>
            <person name="Lane K.R."/>
            <person name="Thomas B.C."/>
            <person name="Pan C."/>
            <person name="Northen T.R."/>
            <person name="Banfield J.F."/>
        </authorList>
    </citation>
    <scope>NUCLEOTIDE SEQUENCE [LARGE SCALE GENOMIC DNA]</scope>
    <source>
        <strain evidence="2">WS_3</strain>
    </source>
</reference>
<protein>
    <submittedName>
        <fullName evidence="2">DUF1207 domain-containing protein</fullName>
    </submittedName>
</protein>
<dbReference type="InterPro" id="IPR009599">
    <property type="entry name" value="DUF1207"/>
</dbReference>
<sequence length="303" mass="32868">MTRSLAAAAVAMSMLMVAVLAPQAGATHLGTTYCGPTIPADEASGTVAFPRGDVFCPLFADPKTEGSFVSYLRGKSSSAFGTDIGAAGIGDRFGLVRWNGQTPGLGVELSLAANVYTQFDLNTPSYDLINADYVVGLPLTVRWNRFSARLRPYHQSSHLGDEYLLRPGTQRLNLSYQSIESILSMDLGPLRVYGGGEYLPSREPDSLEAGVVHAGAELRQRTELGHTGIRLIAGGDMKSAQELNWAVSWSVRAGFEVSRPGQEEHPVRRWTVVGEYYDGASPYGQFFRDDVSYYGVGIHFAPY</sequence>
<accession>A0A538S839</accession>
<evidence type="ECO:0000313" key="2">
    <source>
        <dbReference type="EMBL" id="TMQ47549.1"/>
    </source>
</evidence>
<dbReference type="Proteomes" id="UP000320184">
    <property type="component" value="Unassembled WGS sequence"/>
</dbReference>
<organism evidence="2 3">
    <name type="scientific">Eiseniibacteriota bacterium</name>
    <dbReference type="NCBI Taxonomy" id="2212470"/>
    <lineage>
        <taxon>Bacteria</taxon>
        <taxon>Candidatus Eiseniibacteriota</taxon>
    </lineage>
</organism>
<dbReference type="AlphaFoldDB" id="A0A538S839"/>
<feature type="chain" id="PRO_5022218237" evidence="1">
    <location>
        <begin position="27"/>
        <end position="303"/>
    </location>
</feature>
<proteinExistence type="predicted"/>
<evidence type="ECO:0000256" key="1">
    <source>
        <dbReference type="SAM" id="SignalP"/>
    </source>
</evidence>
<dbReference type="Pfam" id="PF06727">
    <property type="entry name" value="DUF1207"/>
    <property type="match status" value="1"/>
</dbReference>
<feature type="signal peptide" evidence="1">
    <location>
        <begin position="1"/>
        <end position="26"/>
    </location>
</feature>
<name>A0A538S839_UNCEI</name>